<dbReference type="eggNOG" id="COG2273">
    <property type="taxonomic scope" value="Bacteria"/>
</dbReference>
<feature type="region of interest" description="Disordered" evidence="3">
    <location>
        <begin position="736"/>
        <end position="758"/>
    </location>
</feature>
<dbReference type="InterPro" id="IPR011050">
    <property type="entry name" value="Pectin_lyase_fold/virulence"/>
</dbReference>
<keyword evidence="4" id="KW-0812">Transmembrane</keyword>
<dbReference type="SUPFAM" id="SSF51126">
    <property type="entry name" value="Pectin lyase-like"/>
    <property type="match status" value="1"/>
</dbReference>
<dbReference type="HOGENOM" id="CLU_233043_0_0_9"/>
<evidence type="ECO:0000313" key="6">
    <source>
        <dbReference type="EMBL" id="AIY85170.1"/>
    </source>
</evidence>
<feature type="region of interest" description="Disordered" evidence="3">
    <location>
        <begin position="1973"/>
        <end position="2029"/>
    </location>
</feature>
<dbReference type="SUPFAM" id="SSF50370">
    <property type="entry name" value="Ricin B-like lectins"/>
    <property type="match status" value="1"/>
</dbReference>
<feature type="coiled-coil region" evidence="2">
    <location>
        <begin position="1333"/>
        <end position="1376"/>
    </location>
</feature>
<dbReference type="InterPro" id="IPR044060">
    <property type="entry name" value="Bacterial_rp_domain"/>
</dbReference>
<dbReference type="Pfam" id="PF18998">
    <property type="entry name" value="Flg_new_2"/>
    <property type="match status" value="2"/>
</dbReference>
<feature type="compositionally biased region" description="Low complexity" evidence="3">
    <location>
        <begin position="2000"/>
        <end position="2015"/>
    </location>
</feature>
<keyword evidence="4" id="KW-1133">Transmembrane helix</keyword>
<evidence type="ECO:0000313" key="7">
    <source>
        <dbReference type="Proteomes" id="UP000030635"/>
    </source>
</evidence>
<dbReference type="RefSeq" id="WP_039314815.1">
    <property type="nucleotide sequence ID" value="NZ_CP006905.1"/>
</dbReference>
<dbReference type="Gene3D" id="1.20.1270.90">
    <property type="entry name" value="AF1782-like"/>
    <property type="match status" value="1"/>
</dbReference>
<dbReference type="EMBL" id="CP006905">
    <property type="protein sequence ID" value="AIY85170.1"/>
    <property type="molecule type" value="Genomic_DNA"/>
</dbReference>
<dbReference type="PANTHER" id="PTHR45713">
    <property type="entry name" value="FTP DOMAIN-CONTAINING PROTEIN"/>
    <property type="match status" value="1"/>
</dbReference>
<dbReference type="Pfam" id="PF07554">
    <property type="entry name" value="FIVAR"/>
    <property type="match status" value="1"/>
</dbReference>
<keyword evidence="1" id="KW-0378">Hydrolase</keyword>
<dbReference type="Gene3D" id="2.60.120.260">
    <property type="entry name" value="Galactose-binding domain-like"/>
    <property type="match status" value="1"/>
</dbReference>
<evidence type="ECO:0000256" key="2">
    <source>
        <dbReference type="SAM" id="Coils"/>
    </source>
</evidence>
<dbReference type="Gene3D" id="2.60.120.430">
    <property type="entry name" value="Galactose-binding lectin"/>
    <property type="match status" value="2"/>
</dbReference>
<keyword evidence="1" id="KW-0326">Glycosidase</keyword>
<dbReference type="InterPro" id="IPR035992">
    <property type="entry name" value="Ricin_B-like_lectins"/>
</dbReference>
<dbReference type="PROSITE" id="PS50022">
    <property type="entry name" value="FA58C_3"/>
    <property type="match status" value="1"/>
</dbReference>
<dbReference type="Gene3D" id="1.20.1270.70">
    <property type="entry name" value="Designed single chain three-helix bundle"/>
    <property type="match status" value="1"/>
</dbReference>
<sequence>MKKKKIFRMRILSFILATTMIIINIQSIGAIASENSNKSSSFKGTVNKYEKGVGTAYYVDSINGDDNNEGISEGKPFKSLKKVNEIYLKPGDSILLKKGSIFDDQQLTPKGRGTEKDHILIGSYGSGDKMPIINANRKFLEAILIENMEYVDITGIEVTNDDAFNLTDKPDDPNNNRNNWDRRLGIHVAINEKSESTFSKNTERVWKGINIDGCYIHDVDGDENRNTNKLSGGIGVEIKFTQKTTNFPYFDGVTIQNNRIHKVDRTGIKGVRLTELGEAGEDKGGDNFRYANIRRKEKNQVSYNYVVRNNNMSDIGGDGILVDSTKGALIEHNLLYNHTMRGQGANAGIWSWNTFDATFRYNESYGGPLYNQDGCSYDSDYNSAGTIFEYNYSHDTPMGFMLLMGGNDTDIIRYNISQNDGLAFRHIAGNSNTPSYIYNNVFYYDGANWQFIHNNNPDGTREDSLKSNWQWFNNIYYNYNKEVPTNWKKTKWTDALKMENEMVYEASGKSGKNELPNAIKKDPKFINPGGGKTDNWESLKSYQLREDSPAIGRGSYVNVVPKATSANNGFWDSISDRNIKNDFYGNELYQGAPDIGVHEVEKSSLSFDIEKNASYRIMNVQSKSYLENTEGRNIGFSNNLGDNQEFTFIGTKDGYKIRIWNTEDNTYLYLNSKGILSETDDTVWTIEDLKTGFYHLKANGKYLTKSENGLVMLDKLNSDNQKWHLKLVSHSTSFNSGGEEIEGYSKDQESNDNNKQSGYYGEVSKLEKNISKEEINNTALTGKEFGYKFFVGKGNYNVKLNFAELEGLKNRTFDILINGNPYKEGYVLDSDTKVEEIGQVYAVNGVIDIKLVSAYNSDRVETNPILSGISLTKNTMSEVNMRINAGGKAFDGLSEDAQYPTKGSGYYGESTKSLGDFDKLPIPDAGMGTVLKTGREGENFGYKFKVQPGEYRVKMYFNEGTISGKSQKHTFNIKVNGKVVKENFNIIEAAGGADKAVDVTLNAVPQNGVLDIGFEGVNGEKAMVNAIIVEPYEQSSEENLAKNKNVVASSEENSDKAASNAVDGNNSTRWGSKATDTEWIYVDLGQLYSVNEVVVDWTPGAYATQYRIEISEDGEKWSNVKTVREAMPGLNSSTLDSEVARYVRISGEERNDKWGISLTELEVYGTEVRGEAKTIVETTEEKDGNHTLSLGTQNIYKRYKTMEIKLSYNPNLLEYVGNETYNKDLLALIGNVEKEEISESNHILKYRFSIKNADALIEYVELMKALFKPKTENRTFIDTTVSLTNVAGHITELKTVKAYIPNQVSMNDMRALIKEANDLYNNSEVGNKPGQYTQEAKDKLHESIKRAEKVNDETSKEERQKEYLELEKALNEFKESVKKAKYVNYHKDYMVDKSGNYSNGDVNVVDGKLQVRLGANQSATDNDAPGLKEGYLYTRFSVDNAGDQTLFRVKNSSGTGIRIGYDEGAKSWFYDSAKEGYGYFGGNPLRANEEHEMIMEYRLNDSNKYNLTLWINGQKLKTIENLSYDAVDGVLTLETRRNAKTFNINEVYVTNSEKLNIQVTNGEGGTVSQTGNVTTFKEADKTFFITPNDGYEIDKVLVDGVETNIKDNKYTFEYLQNNHKLDVTFKKISEVPDEKPDQGEEKIYHQDFSVDKEINYDGNLLSKKEIKDNALNITLGSGSDNNFAIAEDKNAKLLDSGVFYARFTVDSIADQTFFDVMKSDSGFIRVGFDYDPNSNRAAWFWDKANNKGGYGDFPVQGAPLEVGKEHEIKISFKKDASNLYSVSLVVDGKNLGTVDGLDYNVKPGTFAFGARRVGKTYSVKETYYTQTDEVKLTVNAGENGTVTPSGDFTSYVGANKTVKFMPKEGYELDKIILDGKEVKAEGDTYTIKNISSNHKLQITFKEKDLVNKVDKTELKDLYNEAIKLQSSDYTSESFMAFKKALNSAKDVIDNENATINEVTNALNNLKEAIDNLVINNPNPTPEPEDPEKPEKPVEPEKPNGNDTNKPDNNVNNESNNENKEEINDIPETGGVVQTSVLFAGIISSLSGLAILKKRRK</sequence>
<feature type="domain" description="F5/8 type C" evidence="5">
    <location>
        <begin position="1029"/>
        <end position="1166"/>
    </location>
</feature>
<dbReference type="SMART" id="SM00710">
    <property type="entry name" value="PbH1"/>
    <property type="match status" value="4"/>
</dbReference>
<reference evidence="6 7" key="1">
    <citation type="journal article" date="2015" name="Infect. Genet. Evol.">
        <title>Genomic sequences of six botulinum neurotoxin-producing strains representing three clostridial species illustrate the mobility and diversity of botulinum neurotoxin genes.</title>
        <authorList>
            <person name="Smith T.J."/>
            <person name="Hill K.K."/>
            <person name="Xie G."/>
            <person name="Foley B.T."/>
            <person name="Williamson C.H."/>
            <person name="Foster J.T."/>
            <person name="Johnson S.L."/>
            <person name="Chertkov O."/>
            <person name="Teshima H."/>
            <person name="Gibbons H.S."/>
            <person name="Johnsky L.A."/>
            <person name="Karavis M.A."/>
            <person name="Smith L.A."/>
        </authorList>
    </citation>
    <scope>NUCLEOTIDE SEQUENCE [LARGE SCALE GENOMIC DNA]</scope>
    <source>
        <strain evidence="6">Sullivan</strain>
    </source>
</reference>
<dbReference type="InterPro" id="IPR006626">
    <property type="entry name" value="PbH1"/>
</dbReference>
<dbReference type="SUPFAM" id="SSF49785">
    <property type="entry name" value="Galactose-binding domain-like"/>
    <property type="match status" value="1"/>
</dbReference>
<keyword evidence="2" id="KW-0175">Coiled coil</keyword>
<feature type="region of interest" description="Disordered" evidence="3">
    <location>
        <begin position="1045"/>
        <end position="1066"/>
    </location>
</feature>
<name>A0A0A7G287_9CLOT</name>
<evidence type="ECO:0000256" key="4">
    <source>
        <dbReference type="SAM" id="Phobius"/>
    </source>
</evidence>
<protein>
    <submittedName>
        <fullName evidence="6">F5/8 type C domain protein</fullName>
    </submittedName>
</protein>
<evidence type="ECO:0000256" key="1">
    <source>
        <dbReference type="ARBA" id="ARBA00023295"/>
    </source>
</evidence>
<evidence type="ECO:0000259" key="5">
    <source>
        <dbReference type="PROSITE" id="PS50022"/>
    </source>
</evidence>
<dbReference type="Proteomes" id="UP000030635">
    <property type="component" value="Chromosome"/>
</dbReference>
<accession>A0A0A7G287</accession>
<dbReference type="OrthoDB" id="3333873at2"/>
<dbReference type="GO" id="GO:0016798">
    <property type="term" value="F:hydrolase activity, acting on glycosyl bonds"/>
    <property type="evidence" value="ECO:0007669"/>
    <property type="project" value="UniProtKB-KW"/>
</dbReference>
<dbReference type="Pfam" id="PF00754">
    <property type="entry name" value="F5_F8_type_C"/>
    <property type="match status" value="1"/>
</dbReference>
<dbReference type="CDD" id="cd00161">
    <property type="entry name" value="beta-trefoil_Ricin-like"/>
    <property type="match status" value="1"/>
</dbReference>
<organism evidence="6 7">
    <name type="scientific">Clostridium baratii str. Sullivan</name>
    <dbReference type="NCBI Taxonomy" id="1415775"/>
    <lineage>
        <taxon>Bacteria</taxon>
        <taxon>Bacillati</taxon>
        <taxon>Bacillota</taxon>
        <taxon>Clostridia</taxon>
        <taxon>Eubacteriales</taxon>
        <taxon>Clostridiaceae</taxon>
        <taxon>Clostridium</taxon>
    </lineage>
</organism>
<dbReference type="InterPro" id="IPR000421">
    <property type="entry name" value="FA58C"/>
</dbReference>
<dbReference type="Pfam" id="PF11721">
    <property type="entry name" value="Malectin"/>
    <property type="match status" value="2"/>
</dbReference>
<dbReference type="InterPro" id="IPR051941">
    <property type="entry name" value="BG_Antigen-Binding_Lectin"/>
</dbReference>
<dbReference type="InterPro" id="IPR012334">
    <property type="entry name" value="Pectin_lyas_fold"/>
</dbReference>
<keyword evidence="4" id="KW-0472">Membrane</keyword>
<keyword evidence="7" id="KW-1185">Reference proteome</keyword>
<dbReference type="Gene3D" id="2.80.10.50">
    <property type="match status" value="1"/>
</dbReference>
<dbReference type="eggNOG" id="COG5434">
    <property type="taxonomic scope" value="Bacteria"/>
</dbReference>
<evidence type="ECO:0000256" key="3">
    <source>
        <dbReference type="SAM" id="MobiDB-lite"/>
    </source>
</evidence>
<dbReference type="InterPro" id="IPR008979">
    <property type="entry name" value="Galactose-bd-like_sf"/>
</dbReference>
<gene>
    <name evidence="6" type="ORF">U729_2180</name>
</gene>
<dbReference type="PANTHER" id="PTHR45713:SF6">
    <property type="entry name" value="F5_8 TYPE C DOMAIN-CONTAINING PROTEIN"/>
    <property type="match status" value="1"/>
</dbReference>
<dbReference type="KEGG" id="cbv:U729_2180"/>
<dbReference type="Gene3D" id="2.160.20.10">
    <property type="entry name" value="Single-stranded right-handed beta-helix, Pectin lyase-like"/>
    <property type="match status" value="1"/>
</dbReference>
<dbReference type="InterPro" id="IPR021720">
    <property type="entry name" value="Malectin_dom"/>
</dbReference>
<feature type="compositionally biased region" description="Basic and acidic residues" evidence="3">
    <location>
        <begin position="1986"/>
        <end position="1999"/>
    </location>
</feature>
<dbReference type="eggNOG" id="COG4447">
    <property type="taxonomic scope" value="Bacteria"/>
</dbReference>
<dbReference type="STRING" id="1561.NPD11_830"/>
<proteinExistence type="predicted"/>
<feature type="transmembrane region" description="Helical" evidence="4">
    <location>
        <begin position="2031"/>
        <end position="2051"/>
    </location>
</feature>